<evidence type="ECO:0000313" key="6">
    <source>
        <dbReference type="Proteomes" id="UP001558613"/>
    </source>
</evidence>
<dbReference type="Gene3D" id="2.60.40.10">
    <property type="entry name" value="Immunoglobulins"/>
    <property type="match status" value="1"/>
</dbReference>
<evidence type="ECO:0000256" key="4">
    <source>
        <dbReference type="SAM" id="Phobius"/>
    </source>
</evidence>
<dbReference type="PANTHER" id="PTHR16423:SF6">
    <property type="entry name" value="TRIGGERING RECEPTOR EXPRESSED ON MYELOID CELLS 2-RELATED"/>
    <property type="match status" value="1"/>
</dbReference>
<organism evidence="5 6">
    <name type="scientific">Cirrhinus molitorella</name>
    <name type="common">mud carp</name>
    <dbReference type="NCBI Taxonomy" id="172907"/>
    <lineage>
        <taxon>Eukaryota</taxon>
        <taxon>Metazoa</taxon>
        <taxon>Chordata</taxon>
        <taxon>Craniata</taxon>
        <taxon>Vertebrata</taxon>
        <taxon>Euteleostomi</taxon>
        <taxon>Actinopterygii</taxon>
        <taxon>Neopterygii</taxon>
        <taxon>Teleostei</taxon>
        <taxon>Ostariophysi</taxon>
        <taxon>Cypriniformes</taxon>
        <taxon>Cyprinidae</taxon>
        <taxon>Labeoninae</taxon>
        <taxon>Labeonini</taxon>
        <taxon>Cirrhinus</taxon>
    </lineage>
</organism>
<dbReference type="EMBL" id="JAYMGO010000001">
    <property type="protein sequence ID" value="KAL1281682.1"/>
    <property type="molecule type" value="Genomic_DNA"/>
</dbReference>
<keyword evidence="1" id="KW-0732">Signal</keyword>
<dbReference type="Proteomes" id="UP001558613">
    <property type="component" value="Unassembled WGS sequence"/>
</dbReference>
<keyword evidence="3" id="KW-0393">Immunoglobulin domain</keyword>
<comment type="caution">
    <text evidence="5">The sequence shown here is derived from an EMBL/GenBank/DDBJ whole genome shotgun (WGS) entry which is preliminary data.</text>
</comment>
<dbReference type="InterPro" id="IPR036179">
    <property type="entry name" value="Ig-like_dom_sf"/>
</dbReference>
<protein>
    <submittedName>
        <fullName evidence="5">Uncharacterized protein</fullName>
    </submittedName>
</protein>
<evidence type="ECO:0000256" key="1">
    <source>
        <dbReference type="ARBA" id="ARBA00022729"/>
    </source>
</evidence>
<dbReference type="InterPro" id="IPR052314">
    <property type="entry name" value="Immune_rcpt_domain"/>
</dbReference>
<sequence length="188" mass="20391">MNITDLQESDTGIYWCAVKRSVRDTYDKVTLTVSKDSNESITIPTQPYKESQTCLDLHTTTTAAHSDSSSTTASVTSRDSNPDALKLSTFTTVSAHTSKYVVGCLVIAAILCLVGLATAHQCRKTAETSESCATATPVNRSNTCEVVDENSIEMKSTDKTKGEKCHPVSVYQNLNLNLVQLNEVYGNL</sequence>
<gene>
    <name evidence="5" type="ORF">QQF64_000485</name>
</gene>
<dbReference type="PANTHER" id="PTHR16423">
    <property type="entry name" value="TREM-LIKE TRANSCRIPT PROTEIN"/>
    <property type="match status" value="1"/>
</dbReference>
<name>A0ABR3NXY6_9TELE</name>
<evidence type="ECO:0000256" key="3">
    <source>
        <dbReference type="ARBA" id="ARBA00023319"/>
    </source>
</evidence>
<keyword evidence="4" id="KW-0472">Membrane</keyword>
<reference evidence="5 6" key="1">
    <citation type="submission" date="2023-09" db="EMBL/GenBank/DDBJ databases">
        <authorList>
            <person name="Wang M."/>
        </authorList>
    </citation>
    <scope>NUCLEOTIDE SEQUENCE [LARGE SCALE GENOMIC DNA]</scope>
    <source>
        <strain evidence="5">GT-2023</strain>
        <tissue evidence="5">Liver</tissue>
    </source>
</reference>
<dbReference type="InterPro" id="IPR013783">
    <property type="entry name" value="Ig-like_fold"/>
</dbReference>
<proteinExistence type="predicted"/>
<keyword evidence="4" id="KW-0812">Transmembrane</keyword>
<accession>A0ABR3NXY6</accession>
<keyword evidence="4" id="KW-1133">Transmembrane helix</keyword>
<keyword evidence="6" id="KW-1185">Reference proteome</keyword>
<feature type="transmembrane region" description="Helical" evidence="4">
    <location>
        <begin position="100"/>
        <end position="119"/>
    </location>
</feature>
<keyword evidence="2" id="KW-1015">Disulfide bond</keyword>
<dbReference type="SUPFAM" id="SSF48726">
    <property type="entry name" value="Immunoglobulin"/>
    <property type="match status" value="1"/>
</dbReference>
<evidence type="ECO:0000313" key="5">
    <source>
        <dbReference type="EMBL" id="KAL1281682.1"/>
    </source>
</evidence>
<evidence type="ECO:0000256" key="2">
    <source>
        <dbReference type="ARBA" id="ARBA00023157"/>
    </source>
</evidence>